<dbReference type="Pfam" id="PF05676">
    <property type="entry name" value="NDUF_B7"/>
    <property type="match status" value="1"/>
</dbReference>
<keyword evidence="13" id="KW-0175">Coiled coil</keyword>
<dbReference type="GO" id="GO:0005743">
    <property type="term" value="C:mitochondrial inner membrane"/>
    <property type="evidence" value="ECO:0007669"/>
    <property type="project" value="UniProtKB-SubCell"/>
</dbReference>
<sequence>MGHMYSSLLSDPNVTPDYKTGPTFDPLYGFPEGRKERVMLVTQEEMESVGLPVDKRDYCAHLAVKHRACREKVWPWAFKCGHERHEYLQCQHEDYVLRMKEYERERRLLERAKRKARKAAKEEMEE</sequence>
<comment type="function">
    <text evidence="1">Accessory subunit of the mitochondrial membrane respiratory chain NADH dehydrogenase (Complex I), that is believed not to be involved in catalysis. Complex I functions in the transfer of electrons from NADH to the respiratory chain. The immediate electron acceptor for the enzyme is believed to be ubiquinone.</text>
</comment>
<keyword evidence="8" id="KW-0999">Mitochondrion inner membrane</keyword>
<protein>
    <recommendedName>
        <fullName evidence="5">NADH dehydrogenase [ubiquinone] 1 beta subcomplex subunit 7</fullName>
    </recommendedName>
</protein>
<evidence type="ECO:0000256" key="1">
    <source>
        <dbReference type="ARBA" id="ARBA00003195"/>
    </source>
</evidence>
<dbReference type="GO" id="GO:0005758">
    <property type="term" value="C:mitochondrial intermembrane space"/>
    <property type="evidence" value="ECO:0007669"/>
    <property type="project" value="UniProtKB-SubCell"/>
</dbReference>
<name>A0AAW0SY00_SCYPA</name>
<accession>A0AAW0SY00</accession>
<dbReference type="PANTHER" id="PTHR20900:SF0">
    <property type="entry name" value="NADH DEHYDROGENASE [UBIQUINONE] 1 BETA SUBCOMPLEX SUBUNIT 7"/>
    <property type="match status" value="1"/>
</dbReference>
<evidence type="ECO:0000256" key="10">
    <source>
        <dbReference type="ARBA" id="ARBA00023128"/>
    </source>
</evidence>
<dbReference type="PANTHER" id="PTHR20900">
    <property type="entry name" value="NADH:UBIQUINONE OXIDOREDUCTASE B18-LIKE SUBUNIT"/>
    <property type="match status" value="1"/>
</dbReference>
<comment type="similarity">
    <text evidence="4">Belongs to the complex I NDUFB7 subunit family.</text>
</comment>
<dbReference type="AlphaFoldDB" id="A0AAW0SY00"/>
<evidence type="ECO:0000256" key="6">
    <source>
        <dbReference type="ARBA" id="ARBA00022448"/>
    </source>
</evidence>
<keyword evidence="7" id="KW-0679">Respiratory chain</keyword>
<evidence type="ECO:0000256" key="4">
    <source>
        <dbReference type="ARBA" id="ARBA00008006"/>
    </source>
</evidence>
<keyword evidence="10" id="KW-0496">Mitochondrion</keyword>
<comment type="subcellular location">
    <subcellularLocation>
        <location evidence="3">Mitochondrion inner membrane</location>
        <topology evidence="3">Peripheral membrane protein</topology>
    </subcellularLocation>
    <subcellularLocation>
        <location evidence="2">Mitochondrion intermembrane space</location>
    </subcellularLocation>
</comment>
<evidence type="ECO:0000256" key="3">
    <source>
        <dbReference type="ARBA" id="ARBA00004637"/>
    </source>
</evidence>
<reference evidence="14 15" key="1">
    <citation type="submission" date="2023-03" db="EMBL/GenBank/DDBJ databases">
        <title>High-quality genome of Scylla paramamosain provides insights in environmental adaptation.</title>
        <authorList>
            <person name="Zhang L."/>
        </authorList>
    </citation>
    <scope>NUCLEOTIDE SEQUENCE [LARGE SCALE GENOMIC DNA]</scope>
    <source>
        <strain evidence="14">LZ_2023a</strain>
        <tissue evidence="14">Muscle</tissue>
    </source>
</reference>
<evidence type="ECO:0000313" key="15">
    <source>
        <dbReference type="Proteomes" id="UP001487740"/>
    </source>
</evidence>
<comment type="caution">
    <text evidence="14">The sequence shown here is derived from an EMBL/GenBank/DDBJ whole genome shotgun (WGS) entry which is preliminary data.</text>
</comment>
<keyword evidence="6" id="KW-0813">Transport</keyword>
<evidence type="ECO:0000256" key="9">
    <source>
        <dbReference type="ARBA" id="ARBA00022982"/>
    </source>
</evidence>
<proteinExistence type="inferred from homology"/>
<evidence type="ECO:0000256" key="12">
    <source>
        <dbReference type="ARBA" id="ARBA00023157"/>
    </source>
</evidence>
<feature type="coiled-coil region" evidence="13">
    <location>
        <begin position="92"/>
        <end position="126"/>
    </location>
</feature>
<dbReference type="EMBL" id="JARAKH010000043">
    <property type="protein sequence ID" value="KAK8379605.1"/>
    <property type="molecule type" value="Genomic_DNA"/>
</dbReference>
<evidence type="ECO:0000256" key="2">
    <source>
        <dbReference type="ARBA" id="ARBA00004569"/>
    </source>
</evidence>
<keyword evidence="9" id="KW-0249">Electron transport</keyword>
<evidence type="ECO:0000256" key="8">
    <source>
        <dbReference type="ARBA" id="ARBA00022792"/>
    </source>
</evidence>
<evidence type="ECO:0000256" key="13">
    <source>
        <dbReference type="SAM" id="Coils"/>
    </source>
</evidence>
<organism evidence="14 15">
    <name type="scientific">Scylla paramamosain</name>
    <name type="common">Mud crab</name>
    <dbReference type="NCBI Taxonomy" id="85552"/>
    <lineage>
        <taxon>Eukaryota</taxon>
        <taxon>Metazoa</taxon>
        <taxon>Ecdysozoa</taxon>
        <taxon>Arthropoda</taxon>
        <taxon>Crustacea</taxon>
        <taxon>Multicrustacea</taxon>
        <taxon>Malacostraca</taxon>
        <taxon>Eumalacostraca</taxon>
        <taxon>Eucarida</taxon>
        <taxon>Decapoda</taxon>
        <taxon>Pleocyemata</taxon>
        <taxon>Brachyura</taxon>
        <taxon>Eubrachyura</taxon>
        <taxon>Portunoidea</taxon>
        <taxon>Portunidae</taxon>
        <taxon>Portuninae</taxon>
        <taxon>Scylla</taxon>
    </lineage>
</organism>
<dbReference type="InterPro" id="IPR008698">
    <property type="entry name" value="NDUB7"/>
</dbReference>
<keyword evidence="11" id="KW-0472">Membrane</keyword>
<dbReference type="Proteomes" id="UP001487740">
    <property type="component" value="Unassembled WGS sequence"/>
</dbReference>
<keyword evidence="15" id="KW-1185">Reference proteome</keyword>
<gene>
    <name evidence="14" type="ORF">O3P69_019511</name>
</gene>
<evidence type="ECO:0000256" key="5">
    <source>
        <dbReference type="ARBA" id="ARBA00018677"/>
    </source>
</evidence>
<keyword evidence="12" id="KW-1015">Disulfide bond</keyword>
<evidence type="ECO:0000256" key="7">
    <source>
        <dbReference type="ARBA" id="ARBA00022660"/>
    </source>
</evidence>
<evidence type="ECO:0000256" key="11">
    <source>
        <dbReference type="ARBA" id="ARBA00023136"/>
    </source>
</evidence>
<evidence type="ECO:0000313" key="14">
    <source>
        <dbReference type="EMBL" id="KAK8379605.1"/>
    </source>
</evidence>